<evidence type="ECO:0000313" key="2">
    <source>
        <dbReference type="Proteomes" id="UP001597197"/>
    </source>
</evidence>
<name>A0ABW4QPH1_9BACT</name>
<evidence type="ECO:0008006" key="3">
    <source>
        <dbReference type="Google" id="ProtNLM"/>
    </source>
</evidence>
<comment type="caution">
    <text evidence="1">The sequence shown here is derived from an EMBL/GenBank/DDBJ whole genome shotgun (WGS) entry which is preliminary data.</text>
</comment>
<proteinExistence type="predicted"/>
<keyword evidence="2" id="KW-1185">Reference proteome</keyword>
<sequence>MPFRNHLTTGALPQSKLAHFVAACESLSAKPLVIELARGTCVTQPVPGKVVQAPDLLAALALAATDAAYLGNRHLAGFDAVVAGLPAPPEQGFWHNLRDLF</sequence>
<protein>
    <recommendedName>
        <fullName evidence="3">Enhanced intracellular survival protein domain-containing protein</fullName>
    </recommendedName>
</protein>
<dbReference type="RefSeq" id="WP_382311790.1">
    <property type="nucleotide sequence ID" value="NZ_JBHUFD010000001.1"/>
</dbReference>
<reference evidence="2" key="1">
    <citation type="journal article" date="2019" name="Int. J. Syst. Evol. Microbiol.">
        <title>The Global Catalogue of Microorganisms (GCM) 10K type strain sequencing project: providing services to taxonomists for standard genome sequencing and annotation.</title>
        <authorList>
            <consortium name="The Broad Institute Genomics Platform"/>
            <consortium name="The Broad Institute Genome Sequencing Center for Infectious Disease"/>
            <person name="Wu L."/>
            <person name="Ma J."/>
        </authorList>
    </citation>
    <scope>NUCLEOTIDE SEQUENCE [LARGE SCALE GENOMIC DNA]</scope>
    <source>
        <strain evidence="2">CGMCC 1.15795</strain>
    </source>
</reference>
<evidence type="ECO:0000313" key="1">
    <source>
        <dbReference type="EMBL" id="MFD1871473.1"/>
    </source>
</evidence>
<dbReference type="EMBL" id="JBHUFD010000001">
    <property type="protein sequence ID" value="MFD1871473.1"/>
    <property type="molecule type" value="Genomic_DNA"/>
</dbReference>
<dbReference type="Proteomes" id="UP001597197">
    <property type="component" value="Unassembled WGS sequence"/>
</dbReference>
<accession>A0ABW4QPH1</accession>
<gene>
    <name evidence="1" type="ORF">ACFSDX_03490</name>
</gene>
<organism evidence="1 2">
    <name type="scientific">Hymenobacter bucti</name>
    <dbReference type="NCBI Taxonomy" id="1844114"/>
    <lineage>
        <taxon>Bacteria</taxon>
        <taxon>Pseudomonadati</taxon>
        <taxon>Bacteroidota</taxon>
        <taxon>Cytophagia</taxon>
        <taxon>Cytophagales</taxon>
        <taxon>Hymenobacteraceae</taxon>
        <taxon>Hymenobacter</taxon>
    </lineage>
</organism>